<dbReference type="EMBL" id="KR857363">
    <property type="protein sequence ID" value="ALM54945.1"/>
    <property type="molecule type" value="Genomic_RNA"/>
</dbReference>
<protein>
    <submittedName>
        <fullName evidence="2">Tgbp3</fullName>
    </submittedName>
</protein>
<dbReference type="InterPro" id="IPR007617">
    <property type="entry name" value="Viral_beta_CD"/>
</dbReference>
<keyword evidence="1" id="KW-0812">Transmembrane</keyword>
<organism evidence="2">
    <name type="scientific">Potato mop-top virus</name>
    <dbReference type="NCBI Taxonomy" id="37128"/>
    <lineage>
        <taxon>Viruses</taxon>
        <taxon>Riboviria</taxon>
        <taxon>Orthornavirae</taxon>
        <taxon>Kitrinoviricota</taxon>
        <taxon>Alsuviricetes</taxon>
        <taxon>Martellivirales</taxon>
        <taxon>Virgaviridae</taxon>
        <taxon>Pomovirus</taxon>
        <taxon>Pomovirus solani</taxon>
    </lineage>
</organism>
<keyword evidence="1" id="KW-0472">Membrane</keyword>
<feature type="transmembrane region" description="Helical" evidence="1">
    <location>
        <begin position="172"/>
        <end position="188"/>
    </location>
</feature>
<accession>A0A0S1VVH0</accession>
<dbReference type="Pfam" id="PF04530">
    <property type="entry name" value="Viral_Beta_CD"/>
    <property type="match status" value="1"/>
</dbReference>
<keyword evidence="1" id="KW-1133">Transmembrane helix</keyword>
<evidence type="ECO:0000313" key="2">
    <source>
        <dbReference type="EMBL" id="ALM54945.1"/>
    </source>
</evidence>
<name>A0A0S1VVH0_9VIRU</name>
<proteinExistence type="predicted"/>
<sequence length="190" mass="21083">MDPPVIIHSPNCSCQFCSSELPSTHTCGSQDRTVPSHVEATAAGHMEAKNFSLQYVLLVAFVSVLLGFSFCVYLKSMSNDEASDMTYYYQDLNSVEIKLGKNPLDPEVIKAIHSFQEFPYGNIPSIRREAEFDVQNDESSAVALSGSNNNRRQVASMPCENNMLLKLWKDDLSFTIIAVTVLVGAMLARY</sequence>
<evidence type="ECO:0000256" key="1">
    <source>
        <dbReference type="SAM" id="Phobius"/>
    </source>
</evidence>
<reference evidence="2" key="1">
    <citation type="submission" date="2015-05" db="EMBL/GenBank/DDBJ databases">
        <title>Molecular and Biological characterisation of Potato mop-top virus (PMTV, Pomovirus) isolates from potato growing regions in Colombia.</title>
        <authorList>
            <person name="Gil J.F."/>
            <person name="Adams I."/>
            <person name="Boonham N."/>
            <person name="Nielsen S.L."/>
            <person name="Nicolaisen M."/>
        </authorList>
    </citation>
    <scope>NUCLEOTIDE SEQUENCE</scope>
    <source>
        <strain evidence="2">CO5</strain>
    </source>
</reference>
<feature type="transmembrane region" description="Helical" evidence="1">
    <location>
        <begin position="55"/>
        <end position="75"/>
    </location>
</feature>